<evidence type="ECO:0000313" key="3">
    <source>
        <dbReference type="Proteomes" id="UP001484239"/>
    </source>
</evidence>
<evidence type="ECO:0000259" key="1">
    <source>
        <dbReference type="Pfam" id="PF05171"/>
    </source>
</evidence>
<dbReference type="InterPro" id="IPR007845">
    <property type="entry name" value="HemS/ChuX_dom"/>
</dbReference>
<dbReference type="Proteomes" id="UP001484239">
    <property type="component" value="Unassembled WGS sequence"/>
</dbReference>
<sequence length="345" mass="38368">MTQSTIDPDTLRAAWLRLLDDEPTLRIRNAADRLGVSEAELLATGVGRNVRRISADVAVLLPRIEAIGPVMALTRNDLFVHEKTGVYRNVDVGHHAAQVVGNEIDLRIFPASWVFGFAVETEGRKGLQRSLQFFDARGVAVHKIFLRDGSDLAAYETLVDDLLLDDQSPRMELSEARGPSPERPDSDIPVDELVAGWKAMADTHDFFQLLRRHEVGRVQALRLVPDELARRVDDGALRRVLEGAAEGAVPIMVFVRNAGTFQIHHGPVHRIVDTEGWLNVLDPGFNLHVRESGIRGSWVVRKPTEAGWVTSLELYDADDQLVALLFGERHEGEVENPAWQALLAD</sequence>
<name>A0ABU9ED17_9BACT</name>
<gene>
    <name evidence="2" type="ORF">WI372_16630</name>
</gene>
<dbReference type="EMBL" id="JBBHLI010000013">
    <property type="protein sequence ID" value="MEK9502622.1"/>
    <property type="molecule type" value="Genomic_DNA"/>
</dbReference>
<dbReference type="CDD" id="cd16831">
    <property type="entry name" value="HemS-like_C"/>
    <property type="match status" value="1"/>
</dbReference>
<dbReference type="Pfam" id="PF05171">
    <property type="entry name" value="HemS"/>
    <property type="match status" value="2"/>
</dbReference>
<reference evidence="2 3" key="1">
    <citation type="submission" date="2024-02" db="EMBL/GenBank/DDBJ databases">
        <title>A novel Gemmatimonadota bacterium.</title>
        <authorList>
            <person name="Du Z.-J."/>
            <person name="Ye Y.-Q."/>
        </authorList>
    </citation>
    <scope>NUCLEOTIDE SEQUENCE [LARGE SCALE GENOMIC DNA]</scope>
    <source>
        <strain evidence="2 3">DH-20</strain>
    </source>
</reference>
<dbReference type="InterPro" id="IPR053733">
    <property type="entry name" value="Heme_Transport_Util_sf"/>
</dbReference>
<accession>A0ABU9ED17</accession>
<dbReference type="CDD" id="cd16830">
    <property type="entry name" value="HemS-like_N"/>
    <property type="match status" value="1"/>
</dbReference>
<dbReference type="SUPFAM" id="SSF144064">
    <property type="entry name" value="Heme iron utilization protein-like"/>
    <property type="match status" value="1"/>
</dbReference>
<protein>
    <submittedName>
        <fullName evidence="2">ChuX/HutX family heme-like substrate-binding protein</fullName>
    </submittedName>
</protein>
<evidence type="ECO:0000313" key="2">
    <source>
        <dbReference type="EMBL" id="MEK9502622.1"/>
    </source>
</evidence>
<keyword evidence="3" id="KW-1185">Reference proteome</keyword>
<feature type="domain" description="Haemin-degrading HemS/ChuX" evidence="1">
    <location>
        <begin position="35"/>
        <end position="162"/>
    </location>
</feature>
<dbReference type="RefSeq" id="WP_405287483.1">
    <property type="nucleotide sequence ID" value="NZ_JBBHLI010000013.1"/>
</dbReference>
<organism evidence="2 3">
    <name type="scientific">Gaopeijia maritima</name>
    <dbReference type="NCBI Taxonomy" id="3119007"/>
    <lineage>
        <taxon>Bacteria</taxon>
        <taxon>Pseudomonadati</taxon>
        <taxon>Gemmatimonadota</taxon>
        <taxon>Longimicrobiia</taxon>
        <taxon>Gaopeijiales</taxon>
        <taxon>Gaopeijiaceae</taxon>
        <taxon>Gaopeijia</taxon>
    </lineage>
</organism>
<feature type="domain" description="Haemin-degrading HemS/ChuX" evidence="1">
    <location>
        <begin position="215"/>
        <end position="344"/>
    </location>
</feature>
<dbReference type="Gene3D" id="3.40.1570.10">
    <property type="entry name" value="HemS/ChuS/ChuX like domains"/>
    <property type="match status" value="2"/>
</dbReference>
<comment type="caution">
    <text evidence="2">The sequence shown here is derived from an EMBL/GenBank/DDBJ whole genome shotgun (WGS) entry which is preliminary data.</text>
</comment>
<proteinExistence type="predicted"/>